<dbReference type="InterPro" id="IPR037512">
    <property type="entry name" value="PGPase_prok"/>
</dbReference>
<accession>Q0AA74</accession>
<evidence type="ECO:0000256" key="5">
    <source>
        <dbReference type="ARBA" id="ARBA00013078"/>
    </source>
</evidence>
<evidence type="ECO:0000313" key="11">
    <source>
        <dbReference type="Proteomes" id="UP000001962"/>
    </source>
</evidence>
<dbReference type="InterPro" id="IPR023198">
    <property type="entry name" value="PGP-like_dom2"/>
</dbReference>
<dbReference type="Proteomes" id="UP000001962">
    <property type="component" value="Chromosome"/>
</dbReference>
<dbReference type="Gene3D" id="3.40.50.1000">
    <property type="entry name" value="HAD superfamily/HAD-like"/>
    <property type="match status" value="1"/>
</dbReference>
<evidence type="ECO:0000313" key="10">
    <source>
        <dbReference type="EMBL" id="ABI56263.1"/>
    </source>
</evidence>
<dbReference type="SFLD" id="SFLDG01129">
    <property type="entry name" value="C1.5:_HAD__Beta-PGM__Phosphata"/>
    <property type="match status" value="1"/>
</dbReference>
<organism evidence="10 11">
    <name type="scientific">Alkalilimnicola ehrlichii (strain ATCC BAA-1101 / DSM 17681 / MLHE-1)</name>
    <dbReference type="NCBI Taxonomy" id="187272"/>
    <lineage>
        <taxon>Bacteria</taxon>
        <taxon>Pseudomonadati</taxon>
        <taxon>Pseudomonadota</taxon>
        <taxon>Gammaproteobacteria</taxon>
        <taxon>Chromatiales</taxon>
        <taxon>Ectothiorhodospiraceae</taxon>
        <taxon>Alkalilimnicola</taxon>
    </lineage>
</organism>
<evidence type="ECO:0000256" key="7">
    <source>
        <dbReference type="ARBA" id="ARBA00022801"/>
    </source>
</evidence>
<evidence type="ECO:0000256" key="1">
    <source>
        <dbReference type="ARBA" id="ARBA00000830"/>
    </source>
</evidence>
<dbReference type="InterPro" id="IPR006439">
    <property type="entry name" value="HAD-SF_hydro_IA"/>
</dbReference>
<keyword evidence="11" id="KW-1185">Reference proteome</keyword>
<sequence>MRAARIEGVLFDLDGTLLDTAGDLATALNRVLAEQGRSPLPEARIRPTVSHGAVVMLCHAFALAPDDPAMPALHEAMLRHYEADIAGRTRPFPGMETVLARVEALGLPWGIVTNKPARLTHPLLAALGLDRRAAAVVCGDTAPRPKPHPDPMEAACATLGVAPARCLTAGDALRDIQAGQHAGCPTLAALFGYLGAGDHPAGWGADGLLNTPQDLLRWLPPA</sequence>
<dbReference type="EC" id="3.1.3.18" evidence="5"/>
<dbReference type="InterPro" id="IPR023214">
    <property type="entry name" value="HAD_sf"/>
</dbReference>
<dbReference type="GO" id="GO:0005975">
    <property type="term" value="P:carbohydrate metabolic process"/>
    <property type="evidence" value="ECO:0007669"/>
    <property type="project" value="InterPro"/>
</dbReference>
<dbReference type="EMBL" id="CP000453">
    <property type="protein sequence ID" value="ABI56263.1"/>
    <property type="molecule type" value="Genomic_DNA"/>
</dbReference>
<keyword evidence="6" id="KW-0479">Metal-binding</keyword>
<dbReference type="SFLD" id="SFLDS00003">
    <property type="entry name" value="Haloacid_Dehalogenase"/>
    <property type="match status" value="1"/>
</dbReference>
<evidence type="ECO:0000256" key="4">
    <source>
        <dbReference type="ARBA" id="ARBA00006171"/>
    </source>
</evidence>
<dbReference type="RefSeq" id="WP_011628658.1">
    <property type="nucleotide sequence ID" value="NC_008340.1"/>
</dbReference>
<dbReference type="OrthoDB" id="9776368at2"/>
<dbReference type="Pfam" id="PF13419">
    <property type="entry name" value="HAD_2"/>
    <property type="match status" value="1"/>
</dbReference>
<dbReference type="KEGG" id="aeh:Mlg_0909"/>
<dbReference type="NCBIfam" id="TIGR01509">
    <property type="entry name" value="HAD-SF-IA-v3"/>
    <property type="match status" value="1"/>
</dbReference>
<comment type="similarity">
    <text evidence="4">Belongs to the HAD-like hydrolase superfamily. CbbY/CbbZ/Gph/YieH family.</text>
</comment>
<evidence type="ECO:0000256" key="3">
    <source>
        <dbReference type="ARBA" id="ARBA00004818"/>
    </source>
</evidence>
<keyword evidence="8" id="KW-0460">Magnesium</keyword>
<reference evidence="11" key="1">
    <citation type="submission" date="2006-08" db="EMBL/GenBank/DDBJ databases">
        <title>Complete sequence of Alkalilimnicola ehrilichei MLHE-1.</title>
        <authorList>
            <person name="Copeland A."/>
            <person name="Lucas S."/>
            <person name="Lapidus A."/>
            <person name="Barry K."/>
            <person name="Detter J.C."/>
            <person name="Glavina del Rio T."/>
            <person name="Hammon N."/>
            <person name="Israni S."/>
            <person name="Dalin E."/>
            <person name="Tice H."/>
            <person name="Pitluck S."/>
            <person name="Sims D."/>
            <person name="Brettin T."/>
            <person name="Bruce D."/>
            <person name="Han C."/>
            <person name="Tapia R."/>
            <person name="Gilna P."/>
            <person name="Schmutz J."/>
            <person name="Larimer F."/>
            <person name="Land M."/>
            <person name="Hauser L."/>
            <person name="Kyrpides N."/>
            <person name="Mikhailova N."/>
            <person name="Oremland R.S."/>
            <person name="Hoeft S.E."/>
            <person name="Switzer-Blum J."/>
            <person name="Kulp T."/>
            <person name="King G."/>
            <person name="Tabita R."/>
            <person name="Witte B."/>
            <person name="Santini J.M."/>
            <person name="Basu P."/>
            <person name="Hollibaugh J.T."/>
            <person name="Xie G."/>
            <person name="Stolz J.F."/>
            <person name="Richardson P."/>
        </authorList>
    </citation>
    <scope>NUCLEOTIDE SEQUENCE [LARGE SCALE GENOMIC DNA]</scope>
    <source>
        <strain evidence="11">ATCC BAA-1101 / DSM 17681 / MLHE-1</strain>
    </source>
</reference>
<dbReference type="GO" id="GO:0006281">
    <property type="term" value="P:DNA repair"/>
    <property type="evidence" value="ECO:0007669"/>
    <property type="project" value="TreeGrafter"/>
</dbReference>
<keyword evidence="9" id="KW-0119">Carbohydrate metabolism</keyword>
<dbReference type="InterPro" id="IPR041492">
    <property type="entry name" value="HAD_2"/>
</dbReference>
<dbReference type="Gene3D" id="1.10.150.240">
    <property type="entry name" value="Putative phosphatase, domain 2"/>
    <property type="match status" value="1"/>
</dbReference>
<proteinExistence type="inferred from homology"/>
<keyword evidence="7 10" id="KW-0378">Hydrolase</keyword>
<dbReference type="NCBIfam" id="TIGR01549">
    <property type="entry name" value="HAD-SF-IA-v1"/>
    <property type="match status" value="1"/>
</dbReference>
<dbReference type="GO" id="GO:0046872">
    <property type="term" value="F:metal ion binding"/>
    <property type="evidence" value="ECO:0007669"/>
    <property type="project" value="UniProtKB-KW"/>
</dbReference>
<protein>
    <recommendedName>
        <fullName evidence="5">phosphoglycolate phosphatase</fullName>
        <ecNumber evidence="5">3.1.3.18</ecNumber>
    </recommendedName>
</protein>
<dbReference type="HOGENOM" id="CLU_045011_19_1_6"/>
<dbReference type="eggNOG" id="COG0546">
    <property type="taxonomic scope" value="Bacteria"/>
</dbReference>
<comment type="pathway">
    <text evidence="3">Organic acid metabolism; glycolate biosynthesis; glycolate from 2-phosphoglycolate: step 1/1.</text>
</comment>
<dbReference type="PANTHER" id="PTHR43434:SF23">
    <property type="entry name" value="PHOSPHOGLYCOLATE PHOSPHATASE"/>
    <property type="match status" value="1"/>
</dbReference>
<gene>
    <name evidence="10" type="ordered locus">Mlg_0909</name>
</gene>
<evidence type="ECO:0000256" key="2">
    <source>
        <dbReference type="ARBA" id="ARBA00001946"/>
    </source>
</evidence>
<dbReference type="SFLD" id="SFLDG01135">
    <property type="entry name" value="C1.5.6:_HAD__Beta-PGM__Phospha"/>
    <property type="match status" value="1"/>
</dbReference>
<dbReference type="PANTHER" id="PTHR43434">
    <property type="entry name" value="PHOSPHOGLYCOLATE PHOSPHATASE"/>
    <property type="match status" value="1"/>
</dbReference>
<name>Q0AA74_ALKEH</name>
<dbReference type="InterPro" id="IPR036412">
    <property type="entry name" value="HAD-like_sf"/>
</dbReference>
<comment type="cofactor">
    <cofactor evidence="2">
        <name>Mg(2+)</name>
        <dbReference type="ChEBI" id="CHEBI:18420"/>
    </cofactor>
</comment>
<dbReference type="InterPro" id="IPR050155">
    <property type="entry name" value="HAD-like_hydrolase_sf"/>
</dbReference>
<dbReference type="AlphaFoldDB" id="Q0AA74"/>
<dbReference type="GO" id="GO:0008967">
    <property type="term" value="F:phosphoglycolate phosphatase activity"/>
    <property type="evidence" value="ECO:0007669"/>
    <property type="project" value="UniProtKB-EC"/>
</dbReference>
<dbReference type="SUPFAM" id="SSF56784">
    <property type="entry name" value="HAD-like"/>
    <property type="match status" value="1"/>
</dbReference>
<evidence type="ECO:0000256" key="9">
    <source>
        <dbReference type="ARBA" id="ARBA00023277"/>
    </source>
</evidence>
<evidence type="ECO:0000256" key="6">
    <source>
        <dbReference type="ARBA" id="ARBA00022723"/>
    </source>
</evidence>
<evidence type="ECO:0000256" key="8">
    <source>
        <dbReference type="ARBA" id="ARBA00022842"/>
    </source>
</evidence>
<dbReference type="GO" id="GO:0005829">
    <property type="term" value="C:cytosol"/>
    <property type="evidence" value="ECO:0007669"/>
    <property type="project" value="TreeGrafter"/>
</dbReference>
<comment type="catalytic activity">
    <reaction evidence="1">
        <text>2-phosphoglycolate + H2O = glycolate + phosphate</text>
        <dbReference type="Rhea" id="RHEA:14369"/>
        <dbReference type="ChEBI" id="CHEBI:15377"/>
        <dbReference type="ChEBI" id="CHEBI:29805"/>
        <dbReference type="ChEBI" id="CHEBI:43474"/>
        <dbReference type="ChEBI" id="CHEBI:58033"/>
        <dbReference type="EC" id="3.1.3.18"/>
    </reaction>
</comment>
<dbReference type="NCBIfam" id="TIGR01449">
    <property type="entry name" value="PGP_bact"/>
    <property type="match status" value="1"/>
</dbReference>